<keyword evidence="4 6" id="KW-0378">Hydrolase</keyword>
<sequence>MGRCFIQLVCGPAGSGKSTYAAAIQQHCLSLGPLRKRNVHVANLDPAAENFGYNLAFDIRDLITVEDVMEELGLGPNGALIYCMEYLLQNMDWLEEELDKFDDDEYLILDCPGQIELYTHAPIIKRVIDQMMTWGHASRMCSVFLVDATFVCDAPKFISGSLLSLSAMIALELPHVNVLSKVDLVDEEKVESILDVESASVLWEREEYNRSVQEDLMVEALKKKSGDEDEAEDDEAKSLVLDKKRIAQRRKKQNRLTEAICTLLDDYSMVSFIPLNIQDEESLDHVLSYVDHTIQYGEDLEVRGADGDDFGGEE</sequence>
<accession>A0AAD3D1D9</accession>
<keyword evidence="8" id="KW-1185">Reference proteome</keyword>
<dbReference type="EMBL" id="BLLK01000051">
    <property type="protein sequence ID" value="GFH56066.1"/>
    <property type="molecule type" value="Genomic_DNA"/>
</dbReference>
<dbReference type="AlphaFoldDB" id="A0AAD3D1D9"/>
<evidence type="ECO:0000313" key="7">
    <source>
        <dbReference type="EMBL" id="GFH56066.1"/>
    </source>
</evidence>
<keyword evidence="5 6" id="KW-0342">GTP-binding</keyword>
<evidence type="ECO:0000256" key="6">
    <source>
        <dbReference type="RuleBase" id="RU365059"/>
    </source>
</evidence>
<dbReference type="InterPro" id="IPR027417">
    <property type="entry name" value="P-loop_NTPase"/>
</dbReference>
<evidence type="ECO:0000256" key="3">
    <source>
        <dbReference type="ARBA" id="ARBA00022741"/>
    </source>
</evidence>
<evidence type="ECO:0000256" key="2">
    <source>
        <dbReference type="ARBA" id="ARBA00014587"/>
    </source>
</evidence>
<evidence type="ECO:0000256" key="1">
    <source>
        <dbReference type="ARBA" id="ARBA00005290"/>
    </source>
</evidence>
<dbReference type="InterPro" id="IPR004130">
    <property type="entry name" value="Gpn"/>
</dbReference>
<dbReference type="Pfam" id="PF03029">
    <property type="entry name" value="ATP_bind_1"/>
    <property type="match status" value="1"/>
</dbReference>
<name>A0AAD3D1D9_9STRA</name>
<proteinExistence type="inferred from homology"/>
<dbReference type="GO" id="GO:0003924">
    <property type="term" value="F:GTPase activity"/>
    <property type="evidence" value="ECO:0007669"/>
    <property type="project" value="TreeGrafter"/>
</dbReference>
<gene>
    <name evidence="7" type="ORF">CTEN210_12542</name>
</gene>
<dbReference type="GO" id="GO:0005525">
    <property type="term" value="F:GTP binding"/>
    <property type="evidence" value="ECO:0007669"/>
    <property type="project" value="UniProtKB-KW"/>
</dbReference>
<organism evidence="7 8">
    <name type="scientific">Chaetoceros tenuissimus</name>
    <dbReference type="NCBI Taxonomy" id="426638"/>
    <lineage>
        <taxon>Eukaryota</taxon>
        <taxon>Sar</taxon>
        <taxon>Stramenopiles</taxon>
        <taxon>Ochrophyta</taxon>
        <taxon>Bacillariophyta</taxon>
        <taxon>Coscinodiscophyceae</taxon>
        <taxon>Chaetocerotophycidae</taxon>
        <taxon>Chaetocerotales</taxon>
        <taxon>Chaetocerotaceae</taxon>
        <taxon>Chaetoceros</taxon>
    </lineage>
</organism>
<comment type="caution">
    <text evidence="7">The sequence shown here is derived from an EMBL/GenBank/DDBJ whole genome shotgun (WGS) entry which is preliminary data.</text>
</comment>
<dbReference type="Proteomes" id="UP001054902">
    <property type="component" value="Unassembled WGS sequence"/>
</dbReference>
<protein>
    <recommendedName>
        <fullName evidence="2 6">GPN-loop GTPase 3</fullName>
    </recommendedName>
</protein>
<evidence type="ECO:0000313" key="8">
    <source>
        <dbReference type="Proteomes" id="UP001054902"/>
    </source>
</evidence>
<dbReference type="SUPFAM" id="SSF52540">
    <property type="entry name" value="P-loop containing nucleoside triphosphate hydrolases"/>
    <property type="match status" value="1"/>
</dbReference>
<dbReference type="InterPro" id="IPR030228">
    <property type="entry name" value="Gpn3"/>
</dbReference>
<dbReference type="PANTHER" id="PTHR21231:SF7">
    <property type="entry name" value="GPN-LOOP GTPASE 3"/>
    <property type="match status" value="1"/>
</dbReference>
<evidence type="ECO:0000256" key="4">
    <source>
        <dbReference type="ARBA" id="ARBA00022801"/>
    </source>
</evidence>
<keyword evidence="3 6" id="KW-0547">Nucleotide-binding</keyword>
<reference evidence="7 8" key="1">
    <citation type="journal article" date="2021" name="Sci. Rep.">
        <title>The genome of the diatom Chaetoceros tenuissimus carries an ancient integrated fragment of an extant virus.</title>
        <authorList>
            <person name="Hongo Y."/>
            <person name="Kimura K."/>
            <person name="Takaki Y."/>
            <person name="Yoshida Y."/>
            <person name="Baba S."/>
            <person name="Kobayashi G."/>
            <person name="Nagasaki K."/>
            <person name="Hano T."/>
            <person name="Tomaru Y."/>
        </authorList>
    </citation>
    <scope>NUCLEOTIDE SEQUENCE [LARGE SCALE GENOMIC DNA]</scope>
    <source>
        <strain evidence="7 8">NIES-3715</strain>
    </source>
</reference>
<dbReference type="Gene3D" id="3.40.50.300">
    <property type="entry name" value="P-loop containing nucleotide triphosphate hydrolases"/>
    <property type="match status" value="1"/>
</dbReference>
<comment type="function">
    <text evidence="6">Small GTPase required for proper nuclear import of RNA polymerase II and III (RNAPII and RNAPIII). May act at an RNAP assembly step prior to nuclear import.</text>
</comment>
<dbReference type="CDD" id="cd17872">
    <property type="entry name" value="GPN3"/>
    <property type="match status" value="1"/>
</dbReference>
<evidence type="ECO:0000256" key="5">
    <source>
        <dbReference type="ARBA" id="ARBA00023134"/>
    </source>
</evidence>
<dbReference type="PANTHER" id="PTHR21231">
    <property type="entry name" value="XPA-BINDING PROTEIN 1-RELATED"/>
    <property type="match status" value="1"/>
</dbReference>
<comment type="similarity">
    <text evidence="1 6">Belongs to the GPN-loop GTPase family.</text>
</comment>
<comment type="subunit">
    <text evidence="6">Binds to RNA polymerase II (RNAPII).</text>
</comment>